<dbReference type="NCBIfam" id="NF038080">
    <property type="entry name" value="PG_bind_siph"/>
    <property type="match status" value="2"/>
</dbReference>
<dbReference type="PROSITE" id="PS51935">
    <property type="entry name" value="NLPC_P60"/>
    <property type="match status" value="1"/>
</dbReference>
<dbReference type="InterPro" id="IPR036365">
    <property type="entry name" value="PGBD-like_sf"/>
</dbReference>
<feature type="compositionally biased region" description="Pro residues" evidence="5">
    <location>
        <begin position="333"/>
        <end position="349"/>
    </location>
</feature>
<dbReference type="SUPFAM" id="SSF54001">
    <property type="entry name" value="Cysteine proteinases"/>
    <property type="match status" value="1"/>
</dbReference>
<evidence type="ECO:0000256" key="3">
    <source>
        <dbReference type="ARBA" id="ARBA00022801"/>
    </source>
</evidence>
<gene>
    <name evidence="7" type="ORF">ACFQMG_26555</name>
</gene>
<dbReference type="InterPro" id="IPR000064">
    <property type="entry name" value="NLP_P60_dom"/>
</dbReference>
<keyword evidence="8" id="KW-1185">Reference proteome</keyword>
<protein>
    <submittedName>
        <fullName evidence="7">Peptidoglycan-binding protein</fullName>
    </submittedName>
</protein>
<feature type="region of interest" description="Disordered" evidence="5">
    <location>
        <begin position="65"/>
        <end position="95"/>
    </location>
</feature>
<accession>A0ABW2G4X4</accession>
<evidence type="ECO:0000256" key="1">
    <source>
        <dbReference type="ARBA" id="ARBA00007074"/>
    </source>
</evidence>
<evidence type="ECO:0000313" key="7">
    <source>
        <dbReference type="EMBL" id="MFC7183116.1"/>
    </source>
</evidence>
<dbReference type="InterPro" id="IPR047763">
    <property type="entry name" value="PG_bind_dom_phiBT1-type"/>
</dbReference>
<dbReference type="SUPFAM" id="SSF47090">
    <property type="entry name" value="PGBD-like"/>
    <property type="match status" value="2"/>
</dbReference>
<evidence type="ECO:0000313" key="8">
    <source>
        <dbReference type="Proteomes" id="UP001596435"/>
    </source>
</evidence>
<dbReference type="RefSeq" id="WP_380232212.1">
    <property type="nucleotide sequence ID" value="NZ_JBHTAJ010000060.1"/>
</dbReference>
<feature type="domain" description="NlpC/P60" evidence="6">
    <location>
        <begin position="109"/>
        <end position="239"/>
    </location>
</feature>
<dbReference type="Gene3D" id="1.10.101.10">
    <property type="entry name" value="PGBD-like superfamily/PGBD"/>
    <property type="match status" value="2"/>
</dbReference>
<feature type="compositionally biased region" description="Low complexity" evidence="5">
    <location>
        <begin position="65"/>
        <end position="87"/>
    </location>
</feature>
<evidence type="ECO:0000256" key="4">
    <source>
        <dbReference type="ARBA" id="ARBA00022807"/>
    </source>
</evidence>
<dbReference type="InterPro" id="IPR036366">
    <property type="entry name" value="PGBDSf"/>
</dbReference>
<reference evidence="8" key="1">
    <citation type="journal article" date="2019" name="Int. J. Syst. Evol. Microbiol.">
        <title>The Global Catalogue of Microorganisms (GCM) 10K type strain sequencing project: providing services to taxonomists for standard genome sequencing and annotation.</title>
        <authorList>
            <consortium name="The Broad Institute Genomics Platform"/>
            <consortium name="The Broad Institute Genome Sequencing Center for Infectious Disease"/>
            <person name="Wu L."/>
            <person name="Ma J."/>
        </authorList>
    </citation>
    <scope>NUCLEOTIDE SEQUENCE [LARGE SCALE GENOMIC DNA]</scope>
    <source>
        <strain evidence="8">CGMCC 1.12859</strain>
    </source>
</reference>
<proteinExistence type="inferred from homology"/>
<evidence type="ECO:0000256" key="5">
    <source>
        <dbReference type="SAM" id="MobiDB-lite"/>
    </source>
</evidence>
<sequence>MEFTEVEPDSACRCPGCGARRLARLHAARPADGGHPAARGALRAAVLVAAVGTVLGGATSSIAAAPRAATTDTATTDTTDATAPGSPQGEIAGPFGDVESARALAATTSTTREEIIARAQHWVDQKVPYSMGKFWSDGYRQDCSGFISMAWGLGSSQTTWTLPNYADRISKDDLQPGDALVYNNSADPQGGSHAVLFGGWTDSSHTRYTAYEQTSPTTIKRSTPYAYWSHSGSYLPYRYRGLTTATTDPNAFPGAGWFGPGKQNAYVQRLGEMLVKAGAGQYYAQGPDQSWGEADQRATEAFQQAQGWAGAEADGLPGKDTWDLLVHGRGRSVPPPAPQPVPPPPAPVPGTPAAPAFPGAALFTPGQVNDWVKALGEQLVRKGYGRFYTIGPDREWGEADRRNVEAFQLAQGWTGAEADGYPGPDTWRLLFS</sequence>
<keyword evidence="3" id="KW-0378">Hydrolase</keyword>
<comment type="caution">
    <text evidence="7">The sequence shown here is derived from an EMBL/GenBank/DDBJ whole genome shotgun (WGS) entry which is preliminary data.</text>
</comment>
<keyword evidence="2" id="KW-0645">Protease</keyword>
<evidence type="ECO:0000256" key="2">
    <source>
        <dbReference type="ARBA" id="ARBA00022670"/>
    </source>
</evidence>
<dbReference type="InterPro" id="IPR038765">
    <property type="entry name" value="Papain-like_cys_pep_sf"/>
</dbReference>
<dbReference type="Proteomes" id="UP001596435">
    <property type="component" value="Unassembled WGS sequence"/>
</dbReference>
<organism evidence="7 8">
    <name type="scientific">Kitasatospora paranensis</name>
    <dbReference type="NCBI Taxonomy" id="258053"/>
    <lineage>
        <taxon>Bacteria</taxon>
        <taxon>Bacillati</taxon>
        <taxon>Actinomycetota</taxon>
        <taxon>Actinomycetes</taxon>
        <taxon>Kitasatosporales</taxon>
        <taxon>Streptomycetaceae</taxon>
        <taxon>Kitasatospora</taxon>
    </lineage>
</organism>
<dbReference type="EMBL" id="JBHTAJ010000060">
    <property type="protein sequence ID" value="MFC7183116.1"/>
    <property type="molecule type" value="Genomic_DNA"/>
</dbReference>
<dbReference type="Gene3D" id="3.90.1720.10">
    <property type="entry name" value="endopeptidase domain like (from Nostoc punctiforme)"/>
    <property type="match status" value="1"/>
</dbReference>
<feature type="region of interest" description="Disordered" evidence="5">
    <location>
        <begin position="330"/>
        <end position="349"/>
    </location>
</feature>
<comment type="similarity">
    <text evidence="1">Belongs to the peptidase C40 family.</text>
</comment>
<evidence type="ECO:0000259" key="6">
    <source>
        <dbReference type="PROSITE" id="PS51935"/>
    </source>
</evidence>
<name>A0ABW2G4X4_9ACTN</name>
<keyword evidence="4" id="KW-0788">Thiol protease</keyword>